<keyword evidence="3 11" id="KW-0813">Transport</keyword>
<dbReference type="SUPFAM" id="SSF81333">
    <property type="entry name" value="F1F0 ATP synthase subunit C"/>
    <property type="match status" value="1"/>
</dbReference>
<dbReference type="Gene3D" id="1.20.20.10">
    <property type="entry name" value="F1F0 ATP synthase subunit C"/>
    <property type="match status" value="1"/>
</dbReference>
<comment type="function">
    <text evidence="11">Key component of the F(0) channel; it plays a direct role in translocation across the membrane. A homomeric c-ring of between 10-14 subunits forms the central stalk rotor element with the F(1) delta and epsilon subunits.</text>
</comment>
<evidence type="ECO:0000259" key="12">
    <source>
        <dbReference type="Pfam" id="PF00137"/>
    </source>
</evidence>
<dbReference type="PANTHER" id="PTHR10031:SF0">
    <property type="entry name" value="ATPASE PROTEIN 9"/>
    <property type="match status" value="1"/>
</dbReference>
<protein>
    <recommendedName>
        <fullName evidence="11">ATP synthase subunit c</fullName>
    </recommendedName>
    <alternativeName>
        <fullName evidence="11">ATP synthase F(0) sector subunit c</fullName>
    </alternativeName>
    <alternativeName>
        <fullName evidence="11">F-type ATPase subunit c</fullName>
        <shortName evidence="11">F-ATPase subunit c</shortName>
    </alternativeName>
    <alternativeName>
        <fullName evidence="11">Lipid-binding protein</fullName>
    </alternativeName>
</protein>
<keyword evidence="11" id="KW-1003">Cell membrane</keyword>
<organism evidence="13 14">
    <name type="scientific">Thermoleophilum album</name>
    <dbReference type="NCBI Taxonomy" id="29539"/>
    <lineage>
        <taxon>Bacteria</taxon>
        <taxon>Bacillati</taxon>
        <taxon>Actinomycetota</taxon>
        <taxon>Thermoleophilia</taxon>
        <taxon>Thermoleophilales</taxon>
        <taxon>Thermoleophilaceae</taxon>
        <taxon>Thermoleophilum</taxon>
    </lineage>
</organism>
<dbReference type="GO" id="GO:0033177">
    <property type="term" value="C:proton-transporting two-sector ATPase complex, proton-transporting domain"/>
    <property type="evidence" value="ECO:0007669"/>
    <property type="project" value="InterPro"/>
</dbReference>
<dbReference type="CDD" id="cd18121">
    <property type="entry name" value="ATP-synt_Fo_c"/>
    <property type="match status" value="1"/>
</dbReference>
<dbReference type="InterPro" id="IPR038662">
    <property type="entry name" value="ATP_synth_F0_csu_sf"/>
</dbReference>
<keyword evidence="8 11" id="KW-0406">Ion transport</keyword>
<feature type="site" description="Reversibly protonated during proton transport" evidence="11">
    <location>
        <position position="70"/>
    </location>
</feature>
<evidence type="ECO:0000256" key="10">
    <source>
        <dbReference type="ARBA" id="ARBA00023136"/>
    </source>
</evidence>
<evidence type="ECO:0000256" key="8">
    <source>
        <dbReference type="ARBA" id="ARBA00023065"/>
    </source>
</evidence>
<feature type="domain" description="V-ATPase proteolipid subunit C-like" evidence="12">
    <location>
        <begin position="20"/>
        <end position="82"/>
    </location>
</feature>
<comment type="subcellular location">
    <subcellularLocation>
        <location evidence="11">Cell membrane</location>
        <topology evidence="11">Multi-pass membrane protein</topology>
    </subcellularLocation>
    <subcellularLocation>
        <location evidence="1">Membrane</location>
        <topology evidence="1">Multi-pass membrane protein</topology>
    </subcellularLocation>
</comment>
<evidence type="ECO:0000256" key="3">
    <source>
        <dbReference type="ARBA" id="ARBA00022448"/>
    </source>
</evidence>
<dbReference type="AlphaFoldDB" id="A0A1H6FHL1"/>
<dbReference type="STRING" id="29539.SAMN02745716_0168"/>
<dbReference type="EMBL" id="FNWJ01000001">
    <property type="protein sequence ID" value="SEH10319.1"/>
    <property type="molecule type" value="Genomic_DNA"/>
</dbReference>
<evidence type="ECO:0000256" key="4">
    <source>
        <dbReference type="ARBA" id="ARBA00022547"/>
    </source>
</evidence>
<dbReference type="PROSITE" id="PS00605">
    <property type="entry name" value="ATPASE_C"/>
    <property type="match status" value="1"/>
</dbReference>
<evidence type="ECO:0000256" key="2">
    <source>
        <dbReference type="ARBA" id="ARBA00006704"/>
    </source>
</evidence>
<dbReference type="GO" id="GO:0045259">
    <property type="term" value="C:proton-transporting ATP synthase complex"/>
    <property type="evidence" value="ECO:0007669"/>
    <property type="project" value="UniProtKB-KW"/>
</dbReference>
<keyword evidence="4 11" id="KW-0138">CF(0)</keyword>
<evidence type="ECO:0000256" key="1">
    <source>
        <dbReference type="ARBA" id="ARBA00004141"/>
    </source>
</evidence>
<comment type="function">
    <text evidence="11">F(1)F(0) ATP synthase produces ATP from ADP in the presence of a proton or sodium gradient. F-type ATPases consist of two structural domains, F(1) containing the extramembraneous catalytic core and F(0) containing the membrane proton channel, linked together by a central stalk and a peripheral stalk. During catalysis, ATP synthesis in the catalytic domain of F(1) is coupled via a rotary mechanism of the central stalk subunits to proton translocation.</text>
</comment>
<dbReference type="HAMAP" id="MF_01396">
    <property type="entry name" value="ATP_synth_c_bact"/>
    <property type="match status" value="1"/>
</dbReference>
<dbReference type="PANTHER" id="PTHR10031">
    <property type="entry name" value="ATP SYNTHASE LIPID-BINDING PROTEIN, MITOCHONDRIAL"/>
    <property type="match status" value="1"/>
</dbReference>
<comment type="similarity">
    <text evidence="2 11">Belongs to the ATPase C chain family.</text>
</comment>
<dbReference type="GO" id="GO:0008289">
    <property type="term" value="F:lipid binding"/>
    <property type="evidence" value="ECO:0007669"/>
    <property type="project" value="UniProtKB-KW"/>
</dbReference>
<evidence type="ECO:0000313" key="13">
    <source>
        <dbReference type="EMBL" id="SEH10319.1"/>
    </source>
</evidence>
<keyword evidence="10 11" id="KW-0472">Membrane</keyword>
<dbReference type="InterPro" id="IPR020537">
    <property type="entry name" value="ATP_synth_F0_csu_DDCD_BS"/>
</dbReference>
<keyword evidence="5 11" id="KW-0812">Transmembrane</keyword>
<evidence type="ECO:0000313" key="14">
    <source>
        <dbReference type="Proteomes" id="UP000222056"/>
    </source>
</evidence>
<evidence type="ECO:0000256" key="11">
    <source>
        <dbReference type="HAMAP-Rule" id="MF_01396"/>
    </source>
</evidence>
<keyword evidence="11" id="KW-0066">ATP synthesis</keyword>
<dbReference type="PRINTS" id="PR00124">
    <property type="entry name" value="ATPASEC"/>
</dbReference>
<keyword evidence="7 11" id="KW-1133">Transmembrane helix</keyword>
<sequence length="86" mass="8933">MLADLLLPIAAVSDSGLKSIALGVGAGLGSLGVGIGLGIMFGRVIEAVARQPELRQEITSIQWLAFALIEAVVFYAAIFGLIAFFL</sequence>
<dbReference type="Pfam" id="PF00137">
    <property type="entry name" value="ATP-synt_C"/>
    <property type="match status" value="1"/>
</dbReference>
<keyword evidence="9 11" id="KW-0446">Lipid-binding</keyword>
<evidence type="ECO:0000256" key="5">
    <source>
        <dbReference type="ARBA" id="ARBA00022692"/>
    </source>
</evidence>
<keyword evidence="6 11" id="KW-0375">Hydrogen ion transport</keyword>
<dbReference type="InterPro" id="IPR002379">
    <property type="entry name" value="ATPase_proteolipid_c-like_dom"/>
</dbReference>
<dbReference type="Proteomes" id="UP000222056">
    <property type="component" value="Unassembled WGS sequence"/>
</dbReference>
<feature type="transmembrane region" description="Helical" evidence="11">
    <location>
        <begin position="20"/>
        <end position="42"/>
    </location>
</feature>
<gene>
    <name evidence="11" type="primary">atpE</name>
    <name evidence="13" type="ORF">SAMN02745716_0168</name>
</gene>
<accession>A0A1H6FHL1</accession>
<dbReference type="RefSeq" id="WP_093115358.1">
    <property type="nucleotide sequence ID" value="NZ_FNWJ01000001.1"/>
</dbReference>
<reference evidence="14" key="1">
    <citation type="submission" date="2016-10" db="EMBL/GenBank/DDBJ databases">
        <authorList>
            <person name="Varghese N."/>
            <person name="Submissions S."/>
        </authorList>
    </citation>
    <scope>NUCLEOTIDE SEQUENCE [LARGE SCALE GENOMIC DNA]</scope>
    <source>
        <strain evidence="14">ATCC 35263</strain>
    </source>
</reference>
<dbReference type="InterPro" id="IPR035921">
    <property type="entry name" value="F/V-ATP_Csub_sf"/>
</dbReference>
<keyword evidence="14" id="KW-1185">Reference proteome</keyword>
<feature type="transmembrane region" description="Helical" evidence="11">
    <location>
        <begin position="63"/>
        <end position="85"/>
    </location>
</feature>
<dbReference type="GO" id="GO:0046933">
    <property type="term" value="F:proton-transporting ATP synthase activity, rotational mechanism"/>
    <property type="evidence" value="ECO:0007669"/>
    <property type="project" value="UniProtKB-UniRule"/>
</dbReference>
<evidence type="ECO:0000256" key="6">
    <source>
        <dbReference type="ARBA" id="ARBA00022781"/>
    </source>
</evidence>
<name>A0A1H6FHL1_THEAL</name>
<dbReference type="InterPro" id="IPR000454">
    <property type="entry name" value="ATP_synth_F0_csu"/>
</dbReference>
<evidence type="ECO:0000256" key="7">
    <source>
        <dbReference type="ARBA" id="ARBA00022989"/>
    </source>
</evidence>
<dbReference type="GO" id="GO:0005886">
    <property type="term" value="C:plasma membrane"/>
    <property type="evidence" value="ECO:0007669"/>
    <property type="project" value="UniProtKB-SubCell"/>
</dbReference>
<evidence type="ECO:0000256" key="9">
    <source>
        <dbReference type="ARBA" id="ARBA00023121"/>
    </source>
</evidence>
<proteinExistence type="inferred from homology"/>